<dbReference type="Proteomes" id="UP000294927">
    <property type="component" value="Unassembled WGS sequence"/>
</dbReference>
<dbReference type="RefSeq" id="WP_243866725.1">
    <property type="nucleotide sequence ID" value="NZ_SOCP01000010.1"/>
</dbReference>
<feature type="region of interest" description="Disordered" evidence="3">
    <location>
        <begin position="160"/>
        <end position="198"/>
    </location>
</feature>
<keyword evidence="5" id="KW-1185">Reference proteome</keyword>
<evidence type="ECO:0000256" key="2">
    <source>
        <dbReference type="ARBA" id="ARBA00023163"/>
    </source>
</evidence>
<feature type="compositionally biased region" description="Polar residues" evidence="3">
    <location>
        <begin position="183"/>
        <end position="198"/>
    </location>
</feature>
<name>A0A4R7VDC3_9PSEU</name>
<keyword evidence="2" id="KW-0804">Transcription</keyword>
<protein>
    <submittedName>
        <fullName evidence="4">Uncharacterized protein</fullName>
    </submittedName>
</protein>
<dbReference type="AlphaFoldDB" id="A0A4R7VDC3"/>
<proteinExistence type="predicted"/>
<evidence type="ECO:0000313" key="5">
    <source>
        <dbReference type="Proteomes" id="UP000294927"/>
    </source>
</evidence>
<comment type="caution">
    <text evidence="4">The sequence shown here is derived from an EMBL/GenBank/DDBJ whole genome shotgun (WGS) entry which is preliminary data.</text>
</comment>
<dbReference type="EMBL" id="SOCP01000010">
    <property type="protein sequence ID" value="TDV47132.1"/>
    <property type="molecule type" value="Genomic_DNA"/>
</dbReference>
<dbReference type="InterPro" id="IPR041916">
    <property type="entry name" value="Anti_sigma_zinc_sf"/>
</dbReference>
<keyword evidence="1" id="KW-0805">Transcription regulation</keyword>
<reference evidence="4 5" key="1">
    <citation type="submission" date="2019-03" db="EMBL/GenBank/DDBJ databases">
        <title>Genomic Encyclopedia of Archaeal and Bacterial Type Strains, Phase II (KMG-II): from individual species to whole genera.</title>
        <authorList>
            <person name="Goeker M."/>
        </authorList>
    </citation>
    <scope>NUCLEOTIDE SEQUENCE [LARGE SCALE GENOMIC DNA]</scope>
    <source>
        <strain evidence="4 5">DSM 45499</strain>
    </source>
</reference>
<dbReference type="Gene3D" id="1.10.10.1320">
    <property type="entry name" value="Anti-sigma factor, zinc-finger domain"/>
    <property type="match status" value="1"/>
</dbReference>
<sequence>MTDERGWGLSEQHLLPDVVVAFVDGELSPTAHDRASAHLARCTFCAAEIRAQRQAASAVQSGNAFTAPAGLLASLRAIPDEVDMPDMPDGLAMTQDGQLVAVQRPDRVPALGGTAPLGTSTKLGEGRAVLGRRPGRRAAQGAGVVVSGLVLGALAVVGTTGGSADQAPRSPVNGDRPSVVGGSMQQAGYATLRTTNAR</sequence>
<evidence type="ECO:0000256" key="3">
    <source>
        <dbReference type="SAM" id="MobiDB-lite"/>
    </source>
</evidence>
<gene>
    <name evidence="4" type="ORF">CLV71_110316</name>
</gene>
<organism evidence="4 5">
    <name type="scientific">Actinophytocola oryzae</name>
    <dbReference type="NCBI Taxonomy" id="502181"/>
    <lineage>
        <taxon>Bacteria</taxon>
        <taxon>Bacillati</taxon>
        <taxon>Actinomycetota</taxon>
        <taxon>Actinomycetes</taxon>
        <taxon>Pseudonocardiales</taxon>
        <taxon>Pseudonocardiaceae</taxon>
    </lineage>
</organism>
<evidence type="ECO:0000256" key="1">
    <source>
        <dbReference type="ARBA" id="ARBA00023015"/>
    </source>
</evidence>
<accession>A0A4R7VDC3</accession>
<evidence type="ECO:0000313" key="4">
    <source>
        <dbReference type="EMBL" id="TDV47132.1"/>
    </source>
</evidence>